<dbReference type="AlphaFoldDB" id="A0A841RI80"/>
<feature type="transmembrane region" description="Helical" evidence="1">
    <location>
        <begin position="217"/>
        <end position="236"/>
    </location>
</feature>
<feature type="transmembrane region" description="Helical" evidence="1">
    <location>
        <begin position="72"/>
        <end position="93"/>
    </location>
</feature>
<evidence type="ECO:0000256" key="1">
    <source>
        <dbReference type="SAM" id="Phobius"/>
    </source>
</evidence>
<dbReference type="Proteomes" id="UP000572212">
    <property type="component" value="Unassembled WGS sequence"/>
</dbReference>
<feature type="transmembrane region" description="Helical" evidence="1">
    <location>
        <begin position="139"/>
        <end position="159"/>
    </location>
</feature>
<feature type="transmembrane region" description="Helical" evidence="1">
    <location>
        <begin position="242"/>
        <end position="263"/>
    </location>
</feature>
<gene>
    <name evidence="2" type="ORF">GGQ92_001154</name>
</gene>
<organism evidence="2 3">
    <name type="scientific">Gracilibacillus halotolerans</name>
    <dbReference type="NCBI Taxonomy" id="74386"/>
    <lineage>
        <taxon>Bacteria</taxon>
        <taxon>Bacillati</taxon>
        <taxon>Bacillota</taxon>
        <taxon>Bacilli</taxon>
        <taxon>Bacillales</taxon>
        <taxon>Bacillaceae</taxon>
        <taxon>Gracilibacillus</taxon>
    </lineage>
</organism>
<reference evidence="2 3" key="1">
    <citation type="submission" date="2020-08" db="EMBL/GenBank/DDBJ databases">
        <title>Genomic Encyclopedia of Type Strains, Phase IV (KMG-IV): sequencing the most valuable type-strain genomes for metagenomic binning, comparative biology and taxonomic classification.</title>
        <authorList>
            <person name="Goeker M."/>
        </authorList>
    </citation>
    <scope>NUCLEOTIDE SEQUENCE [LARGE SCALE GENOMIC DNA]</scope>
    <source>
        <strain evidence="2 3">DSM 11805</strain>
    </source>
</reference>
<feature type="transmembrane region" description="Helical" evidence="1">
    <location>
        <begin position="21"/>
        <end position="37"/>
    </location>
</feature>
<protein>
    <submittedName>
        <fullName evidence="2">Uncharacterized protein</fullName>
    </submittedName>
</protein>
<feature type="transmembrane region" description="Helical" evidence="1">
    <location>
        <begin position="165"/>
        <end position="184"/>
    </location>
</feature>
<feature type="transmembrane region" description="Helical" evidence="1">
    <location>
        <begin position="275"/>
        <end position="295"/>
    </location>
</feature>
<evidence type="ECO:0000313" key="2">
    <source>
        <dbReference type="EMBL" id="MBB6512371.1"/>
    </source>
</evidence>
<comment type="caution">
    <text evidence="2">The sequence shown here is derived from an EMBL/GenBank/DDBJ whole genome shotgun (WGS) entry which is preliminary data.</text>
</comment>
<evidence type="ECO:0000313" key="3">
    <source>
        <dbReference type="Proteomes" id="UP000572212"/>
    </source>
</evidence>
<keyword evidence="1" id="KW-0812">Transmembrane</keyword>
<name>A0A841RI80_9BACI</name>
<sequence length="298" mass="33748">MIVVSKILLIRHLCFTTCKGYSLQLFLASLITLTSIFSLDEYLIIVLALITVVISFLSQLTHGLFRILIRGLLLLQLWYTITFSFKLAILIIIVQITLIYIYISYSFRIDFALLSSSKRGYSPRGILKIFIEYLINNKMLVLLLATLTSIITYFGQSILTNIQELPVLMVFYINLITVLEVLIGSRKEEIMIDRARTETLLSSSIVPSFKRFESSSIYLISLTLISICTLGLGGIVLNTSNITILLKNLFSIPVIILVGFVYLRKTELLNSGHEYNLLKLTLPILMVILITIFSLTSQ</sequence>
<dbReference type="EMBL" id="JACHON010000003">
    <property type="protein sequence ID" value="MBB6512371.1"/>
    <property type="molecule type" value="Genomic_DNA"/>
</dbReference>
<accession>A0A841RI80</accession>
<keyword evidence="1" id="KW-1133">Transmembrane helix</keyword>
<keyword evidence="3" id="KW-1185">Reference proteome</keyword>
<proteinExistence type="predicted"/>
<feature type="transmembrane region" description="Helical" evidence="1">
    <location>
        <begin position="43"/>
        <end position="65"/>
    </location>
</feature>
<keyword evidence="1" id="KW-0472">Membrane</keyword>